<organism evidence="11 12">
    <name type="scientific">Pseudoalteromonas arctica A 37-1-2</name>
    <dbReference type="NCBI Taxonomy" id="1117313"/>
    <lineage>
        <taxon>Bacteria</taxon>
        <taxon>Pseudomonadati</taxon>
        <taxon>Pseudomonadota</taxon>
        <taxon>Gammaproteobacteria</taxon>
        <taxon>Alteromonadales</taxon>
        <taxon>Pseudoalteromonadaceae</taxon>
        <taxon>Pseudoalteromonas</taxon>
    </lineage>
</organism>
<keyword evidence="8" id="KW-0175">Coiled coil</keyword>
<dbReference type="InterPro" id="IPR003594">
    <property type="entry name" value="HATPase_dom"/>
</dbReference>
<dbReference type="Gene3D" id="1.10.287.130">
    <property type="match status" value="1"/>
</dbReference>
<dbReference type="PROSITE" id="PS50110">
    <property type="entry name" value="RESPONSE_REGULATORY"/>
    <property type="match status" value="1"/>
</dbReference>
<evidence type="ECO:0000313" key="11">
    <source>
        <dbReference type="EMBL" id="ATC85502.1"/>
    </source>
</evidence>
<sequence>MIKAQIPVDEESRLKALYEYEILDTEAEKVFDDLTQLASDICEAPISLISLVDPQRQWFKSKYGIDVDSTERDIAFCSHTILQDQVFEIQNALLDERFYDNPLVTSDPNIRFYAGTPLVTPSGSTIGTLCVISDQPKKLTQTQINALKILGKEVIAQLELRLNNRKLATALKQQQIHNKNLEELKKEADTANTLKGRFLANMSHELRTPLHGILNLAEFGLAETSNIEKDNALKSILSSANILSNIVNDILDFSKIEAGKLNIENINFNLSEVINNVINPLTKQATDKGIKFIPSIDKNIATTLKGDPVRISQILNNLCSNAIKFTQQGQVEFKVTVKENSLNTQNIVFEIIDTGIGISKAAQQNLFKEFHQADSSTSRKYGGTGLGLSICTKLSDLMNGKINFTSKEDKGSVFTYQQSFETSELDELLKPNKEITDLQGCTILVAEDNKVNQVIVSKMLQAHNAKVIFTENGKECVDYFFANHVDLIFMDIQMPVMDGVQATKIIRAQQTGKTTPIIAMTANTMKQDIEHYLDIGMDGYLTKPFNKEHLNSLLNVYNPKNSNLKNLAVKVSNPNITSERKLKQICNELKKLIPNADRVSLWLFNHDYTAINSLICLDEKNEIVSNAVLKAEDFPAYFDYILDHKVLDASDARNHEITKNFTKVYFEPSNIYSLLDYIYFIDNKPLGVICCESVGSKISWSHADKLSLIKVADVTTLFLSKRLKSS</sequence>
<dbReference type="SMART" id="SM00388">
    <property type="entry name" value="HisKA"/>
    <property type="match status" value="1"/>
</dbReference>
<dbReference type="PRINTS" id="PR00344">
    <property type="entry name" value="BCTRLSENSOR"/>
</dbReference>
<dbReference type="SUPFAM" id="SSF55781">
    <property type="entry name" value="GAF domain-like"/>
    <property type="match status" value="2"/>
</dbReference>
<dbReference type="GO" id="GO:0000155">
    <property type="term" value="F:phosphorelay sensor kinase activity"/>
    <property type="evidence" value="ECO:0007669"/>
    <property type="project" value="InterPro"/>
</dbReference>
<dbReference type="Proteomes" id="UP000016505">
    <property type="component" value="Chromosome I"/>
</dbReference>
<dbReference type="EC" id="2.7.13.3" evidence="2"/>
<dbReference type="Gene3D" id="3.30.450.40">
    <property type="match status" value="2"/>
</dbReference>
<dbReference type="InterPro" id="IPR004358">
    <property type="entry name" value="Sig_transdc_His_kin-like_C"/>
</dbReference>
<dbReference type="Pfam" id="PF00072">
    <property type="entry name" value="Response_reg"/>
    <property type="match status" value="1"/>
</dbReference>
<evidence type="ECO:0000313" key="12">
    <source>
        <dbReference type="Proteomes" id="UP000016505"/>
    </source>
</evidence>
<dbReference type="SMART" id="SM00387">
    <property type="entry name" value="HATPase_c"/>
    <property type="match status" value="1"/>
</dbReference>
<dbReference type="PANTHER" id="PTHR45339">
    <property type="entry name" value="HYBRID SIGNAL TRANSDUCTION HISTIDINE KINASE J"/>
    <property type="match status" value="1"/>
</dbReference>
<dbReference type="CDD" id="cd00082">
    <property type="entry name" value="HisKA"/>
    <property type="match status" value="1"/>
</dbReference>
<keyword evidence="4" id="KW-0808">Transferase</keyword>
<keyword evidence="5" id="KW-0418">Kinase</keyword>
<evidence type="ECO:0000256" key="5">
    <source>
        <dbReference type="ARBA" id="ARBA00022777"/>
    </source>
</evidence>
<dbReference type="SMART" id="SM00448">
    <property type="entry name" value="REC"/>
    <property type="match status" value="1"/>
</dbReference>
<accession>A0A290RZS0</accession>
<evidence type="ECO:0000256" key="6">
    <source>
        <dbReference type="ARBA" id="ARBA00023012"/>
    </source>
</evidence>
<dbReference type="InterPro" id="IPR003018">
    <property type="entry name" value="GAF"/>
</dbReference>
<name>A0A290RZS0_9GAMM</name>
<feature type="modified residue" description="4-aspartylphosphate" evidence="7">
    <location>
        <position position="491"/>
    </location>
</feature>
<comment type="catalytic activity">
    <reaction evidence="1">
        <text>ATP + protein L-histidine = ADP + protein N-phospho-L-histidine.</text>
        <dbReference type="EC" id="2.7.13.3"/>
    </reaction>
</comment>
<dbReference type="Pfam" id="PF01590">
    <property type="entry name" value="GAF"/>
    <property type="match status" value="1"/>
</dbReference>
<feature type="domain" description="Response regulatory" evidence="10">
    <location>
        <begin position="442"/>
        <end position="558"/>
    </location>
</feature>
<dbReference type="RefSeq" id="WP_010553092.1">
    <property type="nucleotide sequence ID" value="NZ_CP011025.1"/>
</dbReference>
<keyword evidence="6" id="KW-0902">Two-component regulatory system</keyword>
<evidence type="ECO:0000256" key="1">
    <source>
        <dbReference type="ARBA" id="ARBA00000085"/>
    </source>
</evidence>
<dbReference type="InterPro" id="IPR003661">
    <property type="entry name" value="HisK_dim/P_dom"/>
</dbReference>
<dbReference type="EMBL" id="CP011025">
    <property type="protein sequence ID" value="ATC85502.1"/>
    <property type="molecule type" value="Genomic_DNA"/>
</dbReference>
<evidence type="ECO:0000256" key="3">
    <source>
        <dbReference type="ARBA" id="ARBA00022553"/>
    </source>
</evidence>
<feature type="domain" description="Histidine kinase" evidence="9">
    <location>
        <begin position="201"/>
        <end position="422"/>
    </location>
</feature>
<dbReference type="OrthoDB" id="9812358at2"/>
<evidence type="ECO:0000256" key="8">
    <source>
        <dbReference type="SAM" id="Coils"/>
    </source>
</evidence>
<dbReference type="InterPro" id="IPR001789">
    <property type="entry name" value="Sig_transdc_resp-reg_receiver"/>
</dbReference>
<protein>
    <recommendedName>
        <fullName evidence="2">histidine kinase</fullName>
        <ecNumber evidence="2">2.7.13.3</ecNumber>
    </recommendedName>
</protein>
<evidence type="ECO:0000256" key="4">
    <source>
        <dbReference type="ARBA" id="ARBA00022679"/>
    </source>
</evidence>
<dbReference type="SUPFAM" id="SSF55874">
    <property type="entry name" value="ATPase domain of HSP90 chaperone/DNA topoisomerase II/histidine kinase"/>
    <property type="match status" value="1"/>
</dbReference>
<dbReference type="KEGG" id="part:PARC_a0805"/>
<reference evidence="11 12" key="1">
    <citation type="journal article" date="2012" name="J. Bacteriol.">
        <title>Genome sequences of type strains of seven species of the marine bacterium Pseudoalteromonas.</title>
        <authorList>
            <person name="Xie B.B."/>
            <person name="Shu Y.L."/>
            <person name="Qin Q.L."/>
            <person name="Rong J.C."/>
            <person name="Zhang X.Y."/>
            <person name="Chen X.L."/>
            <person name="Shi M."/>
            <person name="He H.L."/>
            <person name="Zhou B.C."/>
            <person name="Zhang Y.Z."/>
        </authorList>
    </citation>
    <scope>NUCLEOTIDE SEQUENCE [LARGE SCALE GENOMIC DNA]</scope>
    <source>
        <strain evidence="11 12">A 37-1-2</strain>
    </source>
</reference>
<dbReference type="PANTHER" id="PTHR45339:SF3">
    <property type="entry name" value="HISTIDINE KINASE"/>
    <property type="match status" value="1"/>
</dbReference>
<proteinExistence type="predicted"/>
<dbReference type="CDD" id="cd16922">
    <property type="entry name" value="HATPase_EvgS-ArcB-TorS-like"/>
    <property type="match status" value="1"/>
</dbReference>
<feature type="coiled-coil region" evidence="8">
    <location>
        <begin position="164"/>
        <end position="194"/>
    </location>
</feature>
<dbReference type="Gene3D" id="3.30.565.10">
    <property type="entry name" value="Histidine kinase-like ATPase, C-terminal domain"/>
    <property type="match status" value="1"/>
</dbReference>
<dbReference type="SUPFAM" id="SSF47384">
    <property type="entry name" value="Homodimeric domain of signal transducing histidine kinase"/>
    <property type="match status" value="1"/>
</dbReference>
<dbReference type="InterPro" id="IPR011006">
    <property type="entry name" value="CheY-like_superfamily"/>
</dbReference>
<evidence type="ECO:0000259" key="10">
    <source>
        <dbReference type="PROSITE" id="PS50110"/>
    </source>
</evidence>
<dbReference type="AlphaFoldDB" id="A0A290RZS0"/>
<dbReference type="SMART" id="SM00065">
    <property type="entry name" value="GAF"/>
    <property type="match status" value="1"/>
</dbReference>
<evidence type="ECO:0000256" key="7">
    <source>
        <dbReference type="PROSITE-ProRule" id="PRU00169"/>
    </source>
</evidence>
<dbReference type="InterPro" id="IPR036097">
    <property type="entry name" value="HisK_dim/P_sf"/>
</dbReference>
<evidence type="ECO:0000259" key="9">
    <source>
        <dbReference type="PROSITE" id="PS50109"/>
    </source>
</evidence>
<evidence type="ECO:0000256" key="2">
    <source>
        <dbReference type="ARBA" id="ARBA00012438"/>
    </source>
</evidence>
<dbReference type="Gene3D" id="3.40.50.2300">
    <property type="match status" value="1"/>
</dbReference>
<dbReference type="PROSITE" id="PS50109">
    <property type="entry name" value="HIS_KIN"/>
    <property type="match status" value="1"/>
</dbReference>
<dbReference type="Pfam" id="PF02518">
    <property type="entry name" value="HATPase_c"/>
    <property type="match status" value="1"/>
</dbReference>
<gene>
    <name evidence="11" type="ORF">PARC_a0805</name>
</gene>
<dbReference type="CDD" id="cd17546">
    <property type="entry name" value="REC_hyHK_CKI1_RcsC-like"/>
    <property type="match status" value="1"/>
</dbReference>
<dbReference type="FunFam" id="3.30.565.10:FF:000010">
    <property type="entry name" value="Sensor histidine kinase RcsC"/>
    <property type="match status" value="1"/>
</dbReference>
<dbReference type="InterPro" id="IPR036890">
    <property type="entry name" value="HATPase_C_sf"/>
</dbReference>
<dbReference type="SUPFAM" id="SSF52172">
    <property type="entry name" value="CheY-like"/>
    <property type="match status" value="1"/>
</dbReference>
<dbReference type="InterPro" id="IPR029016">
    <property type="entry name" value="GAF-like_dom_sf"/>
</dbReference>
<keyword evidence="3 7" id="KW-0597">Phosphoprotein</keyword>
<dbReference type="InterPro" id="IPR005467">
    <property type="entry name" value="His_kinase_dom"/>
</dbReference>
<dbReference type="Pfam" id="PF00512">
    <property type="entry name" value="HisKA"/>
    <property type="match status" value="1"/>
</dbReference>